<evidence type="ECO:0000256" key="1">
    <source>
        <dbReference type="ARBA" id="ARBA00022485"/>
    </source>
</evidence>
<feature type="domain" description="4Fe-4S ferredoxin-type" evidence="7">
    <location>
        <begin position="95"/>
        <end position="128"/>
    </location>
</feature>
<dbReference type="PANTHER" id="PTHR32479:SF17">
    <property type="entry name" value="GLYCOLATE OXIDASE IRON-SULFUR SUBUNIT"/>
    <property type="match status" value="1"/>
</dbReference>
<dbReference type="PROSITE" id="PS51379">
    <property type="entry name" value="4FE4S_FER_2"/>
    <property type="match status" value="2"/>
</dbReference>
<organism evidence="8 9">
    <name type="scientific">Candidatus Viridilinea halotolerans</name>
    <dbReference type="NCBI Taxonomy" id="2491704"/>
    <lineage>
        <taxon>Bacteria</taxon>
        <taxon>Bacillati</taxon>
        <taxon>Chloroflexota</taxon>
        <taxon>Chloroflexia</taxon>
        <taxon>Chloroflexales</taxon>
        <taxon>Chloroflexineae</taxon>
        <taxon>Oscillochloridaceae</taxon>
        <taxon>Candidatus Viridilinea</taxon>
    </lineage>
</organism>
<proteinExistence type="predicted"/>
<accession>A0A426UCN7</accession>
<feature type="compositionally biased region" description="Pro residues" evidence="6">
    <location>
        <begin position="1"/>
        <end position="10"/>
    </location>
</feature>
<name>A0A426UCN7_9CHLR</name>
<feature type="domain" description="4Fe-4S ferredoxin-type" evidence="7">
    <location>
        <begin position="147"/>
        <end position="171"/>
    </location>
</feature>
<dbReference type="Pfam" id="PF02754">
    <property type="entry name" value="CCG"/>
    <property type="match status" value="2"/>
</dbReference>
<dbReference type="InterPro" id="IPR017900">
    <property type="entry name" value="4Fe4S_Fe_S_CS"/>
</dbReference>
<dbReference type="Pfam" id="PF13183">
    <property type="entry name" value="Fer4_8"/>
    <property type="match status" value="1"/>
</dbReference>
<keyword evidence="1" id="KW-0004">4Fe-4S</keyword>
<dbReference type="EMBL" id="RSAS01000002">
    <property type="protein sequence ID" value="RRR78707.1"/>
    <property type="molecule type" value="Genomic_DNA"/>
</dbReference>
<dbReference type="GO" id="GO:0046872">
    <property type="term" value="F:metal ion binding"/>
    <property type="evidence" value="ECO:0007669"/>
    <property type="project" value="UniProtKB-KW"/>
</dbReference>
<dbReference type="GO" id="GO:0016491">
    <property type="term" value="F:oxidoreductase activity"/>
    <property type="evidence" value="ECO:0007669"/>
    <property type="project" value="UniProtKB-ARBA"/>
</dbReference>
<dbReference type="SUPFAM" id="SSF46548">
    <property type="entry name" value="alpha-helical ferredoxin"/>
    <property type="match status" value="1"/>
</dbReference>
<dbReference type="PROSITE" id="PS00198">
    <property type="entry name" value="4FE4S_FER_1"/>
    <property type="match status" value="1"/>
</dbReference>
<evidence type="ECO:0000256" key="6">
    <source>
        <dbReference type="SAM" id="MobiDB-lite"/>
    </source>
</evidence>
<sequence>MWGNQVPPPAGGAGELDSPAVAPRGCGETRFPAPRGCGGTKFPRRFPTEVWGNPVSPTTPTVYTKPRGVHGVTTEPAARPNQPETIPLVGFSDKDRPSSAIINTCVHCGLCLSSCPTYRESGLEMASPRGRIYLMKAVDEGRIGMESAVFQEQMSQCLNCRACEAVCPSGVQYGAILEASRVQLEQARGASNLPMPLLPVTGTEPAQLPPRPLWQQALRRVVFDGLFQEMALFRAFSGSMRLYQQSGLQRFARQSGMLNLIGMAATERMLPPLSARFVTPLGQIYPAEGQRRYSVALLTGCIMSTAFAHVHEATIRVLQKNGCDVILPPDQGCCGALHTHGGDLDGGRALARRNIAAFAGLGVDAIIINAAGCGSTLKEYSHLLHDDHEWYPRAVAFCTKIKDVHEFLAGIELNRAGLGHLAISVTYQEPCHLAHAQRITVQPRTMLRAIPGLELREMHESALCCGSAGVYNITQPTMAAQLSARKINNALATGAKIIATANPGCALQMAGELQQRGEDVQVRYIVELLDKSYRSGGG</sequence>
<keyword evidence="4" id="KW-0408">Iron</keyword>
<protein>
    <submittedName>
        <fullName evidence="8">(Fe-S)-binding protein</fullName>
    </submittedName>
</protein>
<evidence type="ECO:0000256" key="5">
    <source>
        <dbReference type="ARBA" id="ARBA00023014"/>
    </source>
</evidence>
<dbReference type="InterPro" id="IPR004017">
    <property type="entry name" value="Cys_rich_dom"/>
</dbReference>
<gene>
    <name evidence="8" type="ORF">EI684_00015</name>
</gene>
<evidence type="ECO:0000313" key="8">
    <source>
        <dbReference type="EMBL" id="RRR78707.1"/>
    </source>
</evidence>
<comment type="caution">
    <text evidence="8">The sequence shown here is derived from an EMBL/GenBank/DDBJ whole genome shotgun (WGS) entry which is preliminary data.</text>
</comment>
<dbReference type="PANTHER" id="PTHR32479">
    <property type="entry name" value="GLYCOLATE OXIDASE IRON-SULFUR SUBUNIT"/>
    <property type="match status" value="1"/>
</dbReference>
<dbReference type="InterPro" id="IPR009051">
    <property type="entry name" value="Helical_ferredxn"/>
</dbReference>
<dbReference type="Gene3D" id="1.10.1060.10">
    <property type="entry name" value="Alpha-helical ferredoxin"/>
    <property type="match status" value="1"/>
</dbReference>
<reference evidence="8 9" key="1">
    <citation type="submission" date="2018-12" db="EMBL/GenBank/DDBJ databases">
        <title>Genome Sequence of Candidatus Viridilinea halotolerans isolated from saline sulfide-rich spring.</title>
        <authorList>
            <person name="Grouzdev D.S."/>
            <person name="Burganskaya E.I."/>
            <person name="Krutkina M.S."/>
            <person name="Sukhacheva M.V."/>
            <person name="Gorlenko V.M."/>
        </authorList>
    </citation>
    <scope>NUCLEOTIDE SEQUENCE [LARGE SCALE GENOMIC DNA]</scope>
    <source>
        <strain evidence="8">Chok-6</strain>
    </source>
</reference>
<evidence type="ECO:0000259" key="7">
    <source>
        <dbReference type="PROSITE" id="PS51379"/>
    </source>
</evidence>
<keyword evidence="3" id="KW-0677">Repeat</keyword>
<dbReference type="GO" id="GO:0051539">
    <property type="term" value="F:4 iron, 4 sulfur cluster binding"/>
    <property type="evidence" value="ECO:0007669"/>
    <property type="project" value="UniProtKB-KW"/>
</dbReference>
<keyword evidence="5" id="KW-0411">Iron-sulfur</keyword>
<evidence type="ECO:0000256" key="4">
    <source>
        <dbReference type="ARBA" id="ARBA00023004"/>
    </source>
</evidence>
<dbReference type="Proteomes" id="UP000280307">
    <property type="component" value="Unassembled WGS sequence"/>
</dbReference>
<dbReference type="InterPro" id="IPR017896">
    <property type="entry name" value="4Fe4S_Fe-S-bd"/>
</dbReference>
<keyword evidence="2" id="KW-0479">Metal-binding</keyword>
<evidence type="ECO:0000313" key="9">
    <source>
        <dbReference type="Proteomes" id="UP000280307"/>
    </source>
</evidence>
<dbReference type="AlphaFoldDB" id="A0A426UCN7"/>
<feature type="region of interest" description="Disordered" evidence="6">
    <location>
        <begin position="1"/>
        <end position="84"/>
    </location>
</feature>
<evidence type="ECO:0000256" key="3">
    <source>
        <dbReference type="ARBA" id="ARBA00022737"/>
    </source>
</evidence>
<evidence type="ECO:0000256" key="2">
    <source>
        <dbReference type="ARBA" id="ARBA00022723"/>
    </source>
</evidence>